<name>A0A6M0R863_9CLOT</name>
<dbReference type="InterPro" id="IPR035906">
    <property type="entry name" value="MetI-like_sf"/>
</dbReference>
<evidence type="ECO:0000256" key="4">
    <source>
        <dbReference type="ARBA" id="ARBA00022692"/>
    </source>
</evidence>
<evidence type="ECO:0000259" key="8">
    <source>
        <dbReference type="PROSITE" id="PS50928"/>
    </source>
</evidence>
<dbReference type="CDD" id="cd06261">
    <property type="entry name" value="TM_PBP2"/>
    <property type="match status" value="1"/>
</dbReference>
<reference evidence="9 10" key="1">
    <citation type="submission" date="2019-04" db="EMBL/GenBank/DDBJ databases">
        <title>Genome sequencing of Clostridium botulinum Groups I-IV and Clostridium butyricum.</title>
        <authorList>
            <person name="Brunt J."/>
            <person name="Van Vliet A.H.M."/>
            <person name="Stringer S.C."/>
            <person name="Carter A.T."/>
            <person name="Peck M.W."/>
        </authorList>
    </citation>
    <scope>NUCLEOTIDE SEQUENCE [LARGE SCALE GENOMIC DNA]</scope>
    <source>
        <strain evidence="9 10">IFR 18/094</strain>
    </source>
</reference>
<keyword evidence="4 7" id="KW-0812">Transmembrane</keyword>
<keyword evidence="6 7" id="KW-0472">Membrane</keyword>
<evidence type="ECO:0000256" key="2">
    <source>
        <dbReference type="ARBA" id="ARBA00022448"/>
    </source>
</evidence>
<dbReference type="InterPro" id="IPR000515">
    <property type="entry name" value="MetI-like"/>
</dbReference>
<evidence type="ECO:0000256" key="5">
    <source>
        <dbReference type="ARBA" id="ARBA00022989"/>
    </source>
</evidence>
<dbReference type="GO" id="GO:0005886">
    <property type="term" value="C:plasma membrane"/>
    <property type="evidence" value="ECO:0007669"/>
    <property type="project" value="UniProtKB-SubCell"/>
</dbReference>
<feature type="transmembrane region" description="Helical" evidence="7">
    <location>
        <begin position="60"/>
        <end position="91"/>
    </location>
</feature>
<feature type="domain" description="ABC transmembrane type-1" evidence="8">
    <location>
        <begin position="65"/>
        <end position="245"/>
    </location>
</feature>
<comment type="caution">
    <text evidence="9">The sequence shown here is derived from an EMBL/GenBank/DDBJ whole genome shotgun (WGS) entry which is preliminary data.</text>
</comment>
<dbReference type="GO" id="GO:0055085">
    <property type="term" value="P:transmembrane transport"/>
    <property type="evidence" value="ECO:0007669"/>
    <property type="project" value="InterPro"/>
</dbReference>
<keyword evidence="10" id="KW-1185">Reference proteome</keyword>
<dbReference type="EMBL" id="SXDP01000002">
    <property type="protein sequence ID" value="NEZ46425.1"/>
    <property type="molecule type" value="Genomic_DNA"/>
</dbReference>
<evidence type="ECO:0000313" key="10">
    <source>
        <dbReference type="Proteomes" id="UP000473885"/>
    </source>
</evidence>
<gene>
    <name evidence="9" type="ORF">FDF74_04250</name>
</gene>
<feature type="transmembrane region" description="Helical" evidence="7">
    <location>
        <begin position="20"/>
        <end position="40"/>
    </location>
</feature>
<dbReference type="RefSeq" id="WP_163248647.1">
    <property type="nucleotide sequence ID" value="NZ_SXDP01000002.1"/>
</dbReference>
<evidence type="ECO:0000256" key="3">
    <source>
        <dbReference type="ARBA" id="ARBA00022475"/>
    </source>
</evidence>
<evidence type="ECO:0000256" key="6">
    <source>
        <dbReference type="ARBA" id="ARBA00023136"/>
    </source>
</evidence>
<dbReference type="SUPFAM" id="SSF161098">
    <property type="entry name" value="MetI-like"/>
    <property type="match status" value="1"/>
</dbReference>
<comment type="similarity">
    <text evidence="7">Belongs to the binding-protein-dependent transport system permease family.</text>
</comment>
<sequence>MKNSITKLNKDKSKLLKKFFIVLFWIIIWELCSLIINKDILLPSPFNVFKTLINLMGKRYFWISVFKSITRVIIGLIISIIFGIVLGIISGLNKFLEEFLEPLIVIIKATPVMSIIIIALVWFKSSNVALFTTILMCFPIIYTNVLLGIKSVNKDLITMSQIYRVKKIHILKDIYIPSIKQYIISGILMCLGIGWKVCVASEVLSTPRYSIGLNLFNAKATLETEELFAWTIVVVLLSFIFEMFFKHYINKKSKY</sequence>
<dbReference type="PANTHER" id="PTHR30151">
    <property type="entry name" value="ALKANE SULFONATE ABC TRANSPORTER-RELATED, MEMBRANE SUBUNIT"/>
    <property type="match status" value="1"/>
</dbReference>
<keyword evidence="5 7" id="KW-1133">Transmembrane helix</keyword>
<feature type="transmembrane region" description="Helical" evidence="7">
    <location>
        <begin position="182"/>
        <end position="207"/>
    </location>
</feature>
<proteinExistence type="inferred from homology"/>
<keyword evidence="2 7" id="KW-0813">Transport</keyword>
<dbReference type="PANTHER" id="PTHR30151:SF0">
    <property type="entry name" value="ABC TRANSPORTER PERMEASE PROTEIN MJ0413-RELATED"/>
    <property type="match status" value="1"/>
</dbReference>
<feature type="transmembrane region" description="Helical" evidence="7">
    <location>
        <begin position="103"/>
        <end position="123"/>
    </location>
</feature>
<feature type="transmembrane region" description="Helical" evidence="7">
    <location>
        <begin position="227"/>
        <end position="245"/>
    </location>
</feature>
<evidence type="ECO:0000313" key="9">
    <source>
        <dbReference type="EMBL" id="NEZ46425.1"/>
    </source>
</evidence>
<comment type="subcellular location">
    <subcellularLocation>
        <location evidence="1 7">Cell membrane</location>
        <topology evidence="1 7">Multi-pass membrane protein</topology>
    </subcellularLocation>
</comment>
<dbReference type="Pfam" id="PF00528">
    <property type="entry name" value="BPD_transp_1"/>
    <property type="match status" value="1"/>
</dbReference>
<evidence type="ECO:0000256" key="7">
    <source>
        <dbReference type="RuleBase" id="RU363032"/>
    </source>
</evidence>
<dbReference type="AlphaFoldDB" id="A0A6M0R863"/>
<protein>
    <submittedName>
        <fullName evidence="9">ABC transporter permease subunit</fullName>
    </submittedName>
</protein>
<dbReference type="PROSITE" id="PS50928">
    <property type="entry name" value="ABC_TM1"/>
    <property type="match status" value="1"/>
</dbReference>
<evidence type="ECO:0000256" key="1">
    <source>
        <dbReference type="ARBA" id="ARBA00004651"/>
    </source>
</evidence>
<accession>A0A6M0R863</accession>
<feature type="transmembrane region" description="Helical" evidence="7">
    <location>
        <begin position="129"/>
        <end position="149"/>
    </location>
</feature>
<organism evidence="9 10">
    <name type="scientific">Clostridium niameyense</name>
    <dbReference type="NCBI Taxonomy" id="1622073"/>
    <lineage>
        <taxon>Bacteria</taxon>
        <taxon>Bacillati</taxon>
        <taxon>Bacillota</taxon>
        <taxon>Clostridia</taxon>
        <taxon>Eubacteriales</taxon>
        <taxon>Clostridiaceae</taxon>
        <taxon>Clostridium</taxon>
    </lineage>
</organism>
<dbReference type="Gene3D" id="1.10.3720.10">
    <property type="entry name" value="MetI-like"/>
    <property type="match status" value="1"/>
</dbReference>
<dbReference type="Proteomes" id="UP000473885">
    <property type="component" value="Unassembled WGS sequence"/>
</dbReference>
<keyword evidence="3" id="KW-1003">Cell membrane</keyword>